<dbReference type="InterPro" id="IPR009875">
    <property type="entry name" value="PilZ_domain"/>
</dbReference>
<dbReference type="Pfam" id="PF07238">
    <property type="entry name" value="PilZ"/>
    <property type="match status" value="2"/>
</dbReference>
<evidence type="ECO:0000313" key="3">
    <source>
        <dbReference type="Proteomes" id="UP000635384"/>
    </source>
</evidence>
<proteinExistence type="predicted"/>
<comment type="caution">
    <text evidence="2">The sequence shown here is derived from an EMBL/GenBank/DDBJ whole genome shotgun (WGS) entry which is preliminary data.</text>
</comment>
<evidence type="ECO:0000259" key="1">
    <source>
        <dbReference type="Pfam" id="PF07238"/>
    </source>
</evidence>
<gene>
    <name evidence="2" type="ORF">IB285_00030</name>
</gene>
<sequence>MSKASGLLSAVADTGHELIVDRRKNERHQATYRPCCVIASQKVTMGLIRNSSIGGARIEVDADLDVGDKLSYFWETNSCINARVAWREGNNFGLEHLDNVRERRGAFPSRSVRVPCKATARCWIDGAEHNATIENISIGGMRLSGLKMMAPGSLLSISFCGIEFEAVSIRWSSSGQTGVRFARPITREILAQLLLDDRFRLTCIQFAQDGAEPMNEDLGIHQRCVSQM</sequence>
<organism evidence="2 3">
    <name type="scientific">Erythrobacter rubeus</name>
    <dbReference type="NCBI Taxonomy" id="2760803"/>
    <lineage>
        <taxon>Bacteria</taxon>
        <taxon>Pseudomonadati</taxon>
        <taxon>Pseudomonadota</taxon>
        <taxon>Alphaproteobacteria</taxon>
        <taxon>Sphingomonadales</taxon>
        <taxon>Erythrobacteraceae</taxon>
        <taxon>Erythrobacter/Porphyrobacter group</taxon>
        <taxon>Erythrobacter</taxon>
    </lineage>
</organism>
<feature type="domain" description="PilZ" evidence="1">
    <location>
        <begin position="110"/>
        <end position="192"/>
    </location>
</feature>
<dbReference type="Proteomes" id="UP000635384">
    <property type="component" value="Unassembled WGS sequence"/>
</dbReference>
<evidence type="ECO:0000313" key="2">
    <source>
        <dbReference type="EMBL" id="MBD2840636.1"/>
    </source>
</evidence>
<keyword evidence="3" id="KW-1185">Reference proteome</keyword>
<accession>A0ABR8KK76</accession>
<name>A0ABR8KK76_9SPHN</name>
<feature type="domain" description="PilZ" evidence="1">
    <location>
        <begin position="21"/>
        <end position="96"/>
    </location>
</feature>
<dbReference type="SUPFAM" id="SSF141371">
    <property type="entry name" value="PilZ domain-like"/>
    <property type="match status" value="2"/>
</dbReference>
<dbReference type="EMBL" id="JACXLC010000001">
    <property type="protein sequence ID" value="MBD2840636.1"/>
    <property type="molecule type" value="Genomic_DNA"/>
</dbReference>
<dbReference type="RefSeq" id="WP_190786259.1">
    <property type="nucleotide sequence ID" value="NZ_JACXLC010000001.1"/>
</dbReference>
<reference evidence="2 3" key="1">
    <citation type="submission" date="2020-09" db="EMBL/GenBank/DDBJ databases">
        <authorList>
            <person name="Yoon J.-W."/>
        </authorList>
    </citation>
    <scope>NUCLEOTIDE SEQUENCE [LARGE SCALE GENOMIC DNA]</scope>
    <source>
        <strain evidence="2 3">KMU-140</strain>
    </source>
</reference>
<protein>
    <submittedName>
        <fullName evidence="2">PilZ domain-containing protein</fullName>
    </submittedName>
</protein>